<dbReference type="AlphaFoldDB" id="X0VB88"/>
<name>X0VB88_9ZZZZ</name>
<evidence type="ECO:0008006" key="2">
    <source>
        <dbReference type="Google" id="ProtNLM"/>
    </source>
</evidence>
<comment type="caution">
    <text evidence="1">The sequence shown here is derived from an EMBL/GenBank/DDBJ whole genome shotgun (WGS) entry which is preliminary data.</text>
</comment>
<accession>X0VB88</accession>
<dbReference type="EMBL" id="BARS01021867">
    <property type="protein sequence ID" value="GAG08572.1"/>
    <property type="molecule type" value="Genomic_DNA"/>
</dbReference>
<sequence length="96" mass="10337">MAGQPMKVTVDSNMSIYGVFQPPIDIELQEPENTLRGLLKGLSDLCKSVDFISRGEIGSDIQKVLVNDEESYSLDNALHDGDKVTVVVEMAPLGGG</sequence>
<evidence type="ECO:0000313" key="1">
    <source>
        <dbReference type="EMBL" id="GAG08572.1"/>
    </source>
</evidence>
<reference evidence="1" key="1">
    <citation type="journal article" date="2014" name="Front. Microbiol.">
        <title>High frequency of phylogenetically diverse reductive dehalogenase-homologous genes in deep subseafloor sedimentary metagenomes.</title>
        <authorList>
            <person name="Kawai M."/>
            <person name="Futagami T."/>
            <person name="Toyoda A."/>
            <person name="Takaki Y."/>
            <person name="Nishi S."/>
            <person name="Hori S."/>
            <person name="Arai W."/>
            <person name="Tsubouchi T."/>
            <person name="Morono Y."/>
            <person name="Uchiyama I."/>
            <person name="Ito T."/>
            <person name="Fujiyama A."/>
            <person name="Inagaki F."/>
            <person name="Takami H."/>
        </authorList>
    </citation>
    <scope>NUCLEOTIDE SEQUENCE</scope>
    <source>
        <strain evidence="1">Expedition CK06-06</strain>
    </source>
</reference>
<protein>
    <recommendedName>
        <fullName evidence="2">Ubiquitin-like domain-containing protein</fullName>
    </recommendedName>
</protein>
<gene>
    <name evidence="1" type="ORF">S01H1_35051</name>
</gene>
<organism evidence="1">
    <name type="scientific">marine sediment metagenome</name>
    <dbReference type="NCBI Taxonomy" id="412755"/>
    <lineage>
        <taxon>unclassified sequences</taxon>
        <taxon>metagenomes</taxon>
        <taxon>ecological metagenomes</taxon>
    </lineage>
</organism>
<proteinExistence type="predicted"/>